<dbReference type="GeneID" id="110974486"/>
<feature type="domain" description="Peptidase M1 membrane alanine aminopeptidase" evidence="21">
    <location>
        <begin position="363"/>
        <end position="589"/>
    </location>
</feature>
<dbReference type="SUPFAM" id="SSF55486">
    <property type="entry name" value="Metalloproteases ('zincins'), catalytic domain"/>
    <property type="match status" value="1"/>
</dbReference>
<name>A0A8B7XPD1_ACAPL</name>
<evidence type="ECO:0000259" key="22">
    <source>
        <dbReference type="Pfam" id="PF11838"/>
    </source>
</evidence>
<feature type="binding site" evidence="18">
    <location>
        <position position="439"/>
    </location>
    <ligand>
        <name>Zn(2+)</name>
        <dbReference type="ChEBI" id="CHEBI:29105"/>
        <note>catalytic</note>
    </ligand>
</feature>
<evidence type="ECO:0000256" key="7">
    <source>
        <dbReference type="ARBA" id="ARBA00022692"/>
    </source>
</evidence>
<evidence type="ECO:0000256" key="8">
    <source>
        <dbReference type="ARBA" id="ARBA00022723"/>
    </source>
</evidence>
<proteinExistence type="inferred from homology"/>
<evidence type="ECO:0000256" key="9">
    <source>
        <dbReference type="ARBA" id="ARBA00022801"/>
    </source>
</evidence>
<dbReference type="Gene3D" id="2.60.40.1910">
    <property type="match status" value="1"/>
</dbReference>
<evidence type="ECO:0000256" key="11">
    <source>
        <dbReference type="ARBA" id="ARBA00022968"/>
    </source>
</evidence>
<dbReference type="FunFam" id="2.60.40.1730:FF:000012">
    <property type="entry name" value="Aminopeptidase N"/>
    <property type="match status" value="1"/>
</dbReference>
<evidence type="ECO:0000256" key="19">
    <source>
        <dbReference type="PIRSR" id="PIRSR634016-4"/>
    </source>
</evidence>
<evidence type="ECO:0000256" key="13">
    <source>
        <dbReference type="ARBA" id="ARBA00023049"/>
    </source>
</evidence>
<dbReference type="CDD" id="cd09601">
    <property type="entry name" value="M1_APN-Q_like"/>
    <property type="match status" value="1"/>
</dbReference>
<keyword evidence="6" id="KW-0645">Protease</keyword>
<dbReference type="AlphaFoldDB" id="A0A8B7XPD1"/>
<keyword evidence="16" id="KW-0325">Glycoprotein</keyword>
<dbReference type="PANTHER" id="PTHR11533">
    <property type="entry name" value="PROTEASE M1 ZINC METALLOPROTEASE"/>
    <property type="match status" value="1"/>
</dbReference>
<evidence type="ECO:0000256" key="15">
    <source>
        <dbReference type="ARBA" id="ARBA00023157"/>
    </source>
</evidence>
<accession>A0A8B7XPD1</accession>
<evidence type="ECO:0000313" key="25">
    <source>
        <dbReference type="RefSeq" id="XP_022081855.1"/>
    </source>
</evidence>
<keyword evidence="12 20" id="KW-1133">Transmembrane helix</keyword>
<dbReference type="FunFam" id="1.10.390.10:FF:000006">
    <property type="entry name" value="Puromycin-sensitive aminopeptidase"/>
    <property type="match status" value="1"/>
</dbReference>
<dbReference type="Gene3D" id="2.60.40.1730">
    <property type="entry name" value="tricorn interacting facor f3 domain"/>
    <property type="match status" value="1"/>
</dbReference>
<feature type="transmembrane region" description="Helical" evidence="20">
    <location>
        <begin position="52"/>
        <end position="72"/>
    </location>
</feature>
<dbReference type="Pfam" id="PF11838">
    <property type="entry name" value="ERAP1_C"/>
    <property type="match status" value="1"/>
</dbReference>
<evidence type="ECO:0000256" key="20">
    <source>
        <dbReference type="SAM" id="Phobius"/>
    </source>
</evidence>
<dbReference type="KEGG" id="aplc:110974486"/>
<dbReference type="FunFam" id="2.60.40.1910:FF:000006">
    <property type="entry name" value="Aminopeptidase"/>
    <property type="match status" value="1"/>
</dbReference>
<evidence type="ECO:0000256" key="4">
    <source>
        <dbReference type="ARBA" id="ARBA00022438"/>
    </source>
</evidence>
<dbReference type="Pfam" id="PF17900">
    <property type="entry name" value="Peptidase_M1_N"/>
    <property type="match status" value="1"/>
</dbReference>
<keyword evidence="13" id="KW-0482">Metalloprotease</keyword>
<dbReference type="SUPFAM" id="SSF63737">
    <property type="entry name" value="Leukotriene A4 hydrolase N-terminal domain"/>
    <property type="match status" value="1"/>
</dbReference>
<dbReference type="InterPro" id="IPR045357">
    <property type="entry name" value="Aminopeptidase_N-like_N"/>
</dbReference>
<keyword evidence="9" id="KW-0378">Hydrolase</keyword>
<evidence type="ECO:0000256" key="2">
    <source>
        <dbReference type="ARBA" id="ARBA00004606"/>
    </source>
</evidence>
<keyword evidence="4" id="KW-0031">Aminopeptidase</keyword>
<dbReference type="OMA" id="HKRLVMG"/>
<dbReference type="OrthoDB" id="6750768at2759"/>
<keyword evidence="8 18" id="KW-0479">Metal-binding</keyword>
<comment type="similarity">
    <text evidence="3">Belongs to the peptidase M1 family.</text>
</comment>
<dbReference type="InterPro" id="IPR050344">
    <property type="entry name" value="Peptidase_M1_aminopeptidases"/>
</dbReference>
<dbReference type="InterPro" id="IPR027268">
    <property type="entry name" value="Peptidase_M4/M1_CTD_sf"/>
</dbReference>
<evidence type="ECO:0000256" key="10">
    <source>
        <dbReference type="ARBA" id="ARBA00022833"/>
    </source>
</evidence>
<sequence>MPPQKDRIVNFIVGPTQGGQNHLGEDGEVHMTGVRIYTPKTSCNRLTRIKTIAVIAVCLVMVLTACLLVSLIGRQNNPCVGPGSRSSGNQTNTDEVWVTPKPAMTGLELTTPSDGNVPISNPLWQTFRLPTALKPLHYELELRTDISANTFAGALAIHFLCHSPTRFILLHSSGLNIVSIELDEATSAPDGETREGSAPKLTGDPEFYTPFHFMTLTVDEQLQKGQIYILRIKYYSDFSNNLGGLYVSEYKTKQGKAKYIVASFLSPNGARHVFPCFDEPAFKANYTITIVHPDGYQALSNMPELRREAREEGWNATYFQTTPKMSTYLVAFVVCDFWRKSRTVDNTVFSVWAREEVFNDTAFALEYGTQAFRFLEAYSGLEYPLPKMDLIALPETISGGMENWGLLIFRESYMLLNPDETPSKKIQEVATVIAHEIAHQWYSNLVTQEYWGELWLKESFANLLAHLALDHIYPNQKMMDELSLAGEEFLRVMELDAQPTSHAVQPNIDDISAILNNFDLTSYYKSEAIVRMLRYVLGQDLFQSGLTKFLQKRAYGNVKATDLWDALSVTLNHTDASFDLNITAFMNPWIMQMGYPVITLTRDYQTRIVQINQAPFFLQPVTTECLPPSPYGYQWQIPIMYSYEDQITQPKMFILAEESASLSRSDIGPDQWIVANSKRTGFFRTNYDETNWNMIIKQLLENHEVISAADRAMLIDDAFHLATAGRLSITVALNLTRYLTKEREYVPWKVTLEILGYVSRMLSFTSAFGNLKKYILQQLLPVYKEIGWNETNSHQGRLLQMEVLEALCFYGNEDCASIAKNLFLKHLQQGTKVPPNFRNFVYLMGVANGDDTTRDYAWQQYRKGLPGERQQWLRALAATSEPWVLSRYMERSLNESLVRRQDTVEVFKFAINNPIGGYLAWNFFRQHWDILKERYAKTLFHMNQIIDAVTQWFNTDFHLKELQDFVASKENELAGKAGLSNFRQAEEMTEVNIRWMKNNYKNVKQWLEEAVSGG</sequence>
<gene>
    <name evidence="25" type="primary">LOC110974486</name>
</gene>
<feature type="domain" description="ERAP1-like C-terminal" evidence="22">
    <location>
        <begin position="672"/>
        <end position="971"/>
    </location>
</feature>
<keyword evidence="14 20" id="KW-0472">Membrane</keyword>
<dbReference type="PANTHER" id="PTHR11533:SF294">
    <property type="entry name" value="THYROTROPIN-RELEASING HORMONE-DEGRADING ECTOENZYME"/>
    <property type="match status" value="1"/>
</dbReference>
<keyword evidence="24" id="KW-1185">Reference proteome</keyword>
<dbReference type="InterPro" id="IPR001930">
    <property type="entry name" value="Peptidase_M1"/>
</dbReference>
<protein>
    <submittedName>
        <fullName evidence="25">Aminopeptidase Ey-like isoform X1</fullName>
    </submittedName>
</protein>
<reference evidence="25" key="1">
    <citation type="submission" date="2025-08" db="UniProtKB">
        <authorList>
            <consortium name="RefSeq"/>
        </authorList>
    </citation>
    <scope>IDENTIFICATION</scope>
</reference>
<evidence type="ECO:0000259" key="21">
    <source>
        <dbReference type="Pfam" id="PF01433"/>
    </source>
</evidence>
<keyword evidence="11" id="KW-0735">Signal-anchor</keyword>
<dbReference type="GO" id="GO:0005886">
    <property type="term" value="C:plasma membrane"/>
    <property type="evidence" value="ECO:0007669"/>
    <property type="project" value="UniProtKB-SubCell"/>
</dbReference>
<dbReference type="GO" id="GO:0042277">
    <property type="term" value="F:peptide binding"/>
    <property type="evidence" value="ECO:0007669"/>
    <property type="project" value="TreeGrafter"/>
</dbReference>
<comment type="cofactor">
    <cofactor evidence="18">
        <name>Zn(2+)</name>
        <dbReference type="ChEBI" id="CHEBI:29105"/>
    </cofactor>
    <text evidence="18">Binds 1 zinc ion per subunit.</text>
</comment>
<dbReference type="GO" id="GO:0005737">
    <property type="term" value="C:cytoplasm"/>
    <property type="evidence" value="ECO:0007669"/>
    <property type="project" value="TreeGrafter"/>
</dbReference>
<dbReference type="Gene3D" id="1.10.390.10">
    <property type="entry name" value="Neutral Protease Domain 2"/>
    <property type="match status" value="1"/>
</dbReference>
<feature type="active site" description="Proton acceptor" evidence="17">
    <location>
        <position position="436"/>
    </location>
</feature>
<keyword evidence="10 18" id="KW-0862">Zinc</keyword>
<dbReference type="GO" id="GO:0006508">
    <property type="term" value="P:proteolysis"/>
    <property type="evidence" value="ECO:0007669"/>
    <property type="project" value="UniProtKB-KW"/>
</dbReference>
<evidence type="ECO:0000256" key="12">
    <source>
        <dbReference type="ARBA" id="ARBA00022989"/>
    </source>
</evidence>
<keyword evidence="7 20" id="KW-0812">Transmembrane</keyword>
<evidence type="ECO:0000256" key="3">
    <source>
        <dbReference type="ARBA" id="ARBA00010136"/>
    </source>
</evidence>
<feature type="binding site" evidence="18">
    <location>
        <position position="435"/>
    </location>
    <ligand>
        <name>Zn(2+)</name>
        <dbReference type="ChEBI" id="CHEBI:29105"/>
        <note>catalytic</note>
    </ligand>
</feature>
<dbReference type="Proteomes" id="UP000694845">
    <property type="component" value="Unplaced"/>
</dbReference>
<dbReference type="InterPro" id="IPR034016">
    <property type="entry name" value="M1_APN-typ"/>
</dbReference>
<evidence type="ECO:0000256" key="17">
    <source>
        <dbReference type="PIRSR" id="PIRSR634016-1"/>
    </source>
</evidence>
<evidence type="ECO:0000256" key="5">
    <source>
        <dbReference type="ARBA" id="ARBA00022475"/>
    </source>
</evidence>
<dbReference type="Pfam" id="PF01433">
    <property type="entry name" value="Peptidase_M1"/>
    <property type="match status" value="1"/>
</dbReference>
<evidence type="ECO:0000256" key="16">
    <source>
        <dbReference type="ARBA" id="ARBA00023180"/>
    </source>
</evidence>
<dbReference type="Gene3D" id="1.25.50.20">
    <property type="match status" value="1"/>
</dbReference>
<evidence type="ECO:0000256" key="1">
    <source>
        <dbReference type="ARBA" id="ARBA00004236"/>
    </source>
</evidence>
<dbReference type="RefSeq" id="XP_022081855.1">
    <property type="nucleotide sequence ID" value="XM_022226163.1"/>
</dbReference>
<feature type="binding site" evidence="18">
    <location>
        <position position="458"/>
    </location>
    <ligand>
        <name>Zn(2+)</name>
        <dbReference type="ChEBI" id="CHEBI:29105"/>
        <note>catalytic</note>
    </ligand>
</feature>
<evidence type="ECO:0000313" key="24">
    <source>
        <dbReference type="Proteomes" id="UP000694845"/>
    </source>
</evidence>
<evidence type="ECO:0000256" key="6">
    <source>
        <dbReference type="ARBA" id="ARBA00022670"/>
    </source>
</evidence>
<dbReference type="GO" id="GO:0005615">
    <property type="term" value="C:extracellular space"/>
    <property type="evidence" value="ECO:0007669"/>
    <property type="project" value="TreeGrafter"/>
</dbReference>
<keyword evidence="5" id="KW-1003">Cell membrane</keyword>
<organism evidence="24 25">
    <name type="scientific">Acanthaster planci</name>
    <name type="common">Crown-of-thorns starfish</name>
    <dbReference type="NCBI Taxonomy" id="133434"/>
    <lineage>
        <taxon>Eukaryota</taxon>
        <taxon>Metazoa</taxon>
        <taxon>Echinodermata</taxon>
        <taxon>Eleutherozoa</taxon>
        <taxon>Asterozoa</taxon>
        <taxon>Asteroidea</taxon>
        <taxon>Valvatacea</taxon>
        <taxon>Valvatida</taxon>
        <taxon>Acanthasteridae</taxon>
        <taxon>Acanthaster</taxon>
    </lineage>
</organism>
<keyword evidence="15" id="KW-1015">Disulfide bond</keyword>
<dbReference type="InterPro" id="IPR042097">
    <property type="entry name" value="Aminopeptidase_N-like_N_sf"/>
</dbReference>
<evidence type="ECO:0000259" key="23">
    <source>
        <dbReference type="Pfam" id="PF17900"/>
    </source>
</evidence>
<dbReference type="GO" id="GO:0043171">
    <property type="term" value="P:peptide catabolic process"/>
    <property type="evidence" value="ECO:0007669"/>
    <property type="project" value="TreeGrafter"/>
</dbReference>
<dbReference type="PRINTS" id="PR00756">
    <property type="entry name" value="ALADIPTASE"/>
</dbReference>
<dbReference type="GO" id="GO:0070006">
    <property type="term" value="F:metalloaminopeptidase activity"/>
    <property type="evidence" value="ECO:0007669"/>
    <property type="project" value="TreeGrafter"/>
</dbReference>
<evidence type="ECO:0000256" key="18">
    <source>
        <dbReference type="PIRSR" id="PIRSR634016-3"/>
    </source>
</evidence>
<dbReference type="InterPro" id="IPR014782">
    <property type="entry name" value="Peptidase_M1_dom"/>
</dbReference>
<comment type="subcellular location">
    <subcellularLocation>
        <location evidence="1">Cell membrane</location>
    </subcellularLocation>
    <subcellularLocation>
        <location evidence="2">Membrane</location>
        <topology evidence="2">Single-pass type II membrane protein</topology>
    </subcellularLocation>
</comment>
<feature type="domain" description="Aminopeptidase N-like N-terminal" evidence="23">
    <location>
        <begin position="134"/>
        <end position="329"/>
    </location>
</feature>
<dbReference type="GO" id="GO:0008270">
    <property type="term" value="F:zinc ion binding"/>
    <property type="evidence" value="ECO:0007669"/>
    <property type="project" value="InterPro"/>
</dbReference>
<dbReference type="InterPro" id="IPR024571">
    <property type="entry name" value="ERAP1-like_C_dom"/>
</dbReference>
<dbReference type="FunFam" id="1.25.50.20:FF:000001">
    <property type="entry name" value="Aminopeptidase"/>
    <property type="match status" value="1"/>
</dbReference>
<evidence type="ECO:0000256" key="14">
    <source>
        <dbReference type="ARBA" id="ARBA00023136"/>
    </source>
</evidence>
<feature type="site" description="Transition state stabilizer" evidence="19">
    <location>
        <position position="523"/>
    </location>
</feature>